<dbReference type="Proteomes" id="UP000177838">
    <property type="component" value="Unassembled WGS sequence"/>
</dbReference>
<comment type="caution">
    <text evidence="5">The sequence shown here is derived from an EMBL/GenBank/DDBJ whole genome shotgun (WGS) entry which is preliminary data.</text>
</comment>
<dbReference type="SUPFAM" id="SSF52540">
    <property type="entry name" value="P-loop containing nucleoside triphosphate hydrolases"/>
    <property type="match status" value="1"/>
</dbReference>
<feature type="domain" description="ABC transporter" evidence="4">
    <location>
        <begin position="3"/>
        <end position="243"/>
    </location>
</feature>
<keyword evidence="2" id="KW-0547">Nucleotide-binding</keyword>
<dbReference type="Pfam" id="PF00005">
    <property type="entry name" value="ABC_tran"/>
    <property type="match status" value="1"/>
</dbReference>
<evidence type="ECO:0000256" key="1">
    <source>
        <dbReference type="ARBA" id="ARBA00022448"/>
    </source>
</evidence>
<name>A0A1G2QHL9_9BACT</name>
<sequence length="243" mass="27143">MSIEIKNLTKCFDGVKAVNNLSLEFLPGQITGIIGPNGSGKSTLVNLLTGVIPFDRGLVLLGSDTKLSKLAAYDVAEYGITRTFQDARLFEQMTVLDNILVVLTERNLFSAFFERHKKFHLDEAEKLLTQVGLWEKRQALTANLSYGQRKLLEVARTLAMKSEIYFFDEPFAGLFSEMIKIVSGVLVELKKTDKTVVLVEHNMDLIRELSDTVVVLDAGELLTVGRPEEVLSRKEVVEAYLGE</sequence>
<keyword evidence="3" id="KW-0067">ATP-binding</keyword>
<evidence type="ECO:0000313" key="5">
    <source>
        <dbReference type="EMBL" id="OHA59589.1"/>
    </source>
</evidence>
<organism evidence="5 6">
    <name type="scientific">Candidatus Vogelbacteria bacterium RIFOXYD1_FULL_46_19</name>
    <dbReference type="NCBI Taxonomy" id="1802439"/>
    <lineage>
        <taxon>Bacteria</taxon>
        <taxon>Candidatus Vogeliibacteriota</taxon>
    </lineage>
</organism>
<dbReference type="InterPro" id="IPR003593">
    <property type="entry name" value="AAA+_ATPase"/>
</dbReference>
<protein>
    <recommendedName>
        <fullName evidence="4">ABC transporter domain-containing protein</fullName>
    </recommendedName>
</protein>
<dbReference type="PROSITE" id="PS50893">
    <property type="entry name" value="ABC_TRANSPORTER_2"/>
    <property type="match status" value="1"/>
</dbReference>
<dbReference type="AlphaFoldDB" id="A0A1G2QHL9"/>
<keyword evidence="1" id="KW-0813">Transport</keyword>
<dbReference type="SMART" id="SM00382">
    <property type="entry name" value="AAA"/>
    <property type="match status" value="1"/>
</dbReference>
<dbReference type="PROSITE" id="PS00211">
    <property type="entry name" value="ABC_TRANSPORTER_1"/>
    <property type="match status" value="1"/>
</dbReference>
<evidence type="ECO:0000259" key="4">
    <source>
        <dbReference type="PROSITE" id="PS50893"/>
    </source>
</evidence>
<dbReference type="InterPro" id="IPR003439">
    <property type="entry name" value="ABC_transporter-like_ATP-bd"/>
</dbReference>
<dbReference type="InterPro" id="IPR017871">
    <property type="entry name" value="ABC_transporter-like_CS"/>
</dbReference>
<dbReference type="GO" id="GO:0016887">
    <property type="term" value="F:ATP hydrolysis activity"/>
    <property type="evidence" value="ECO:0007669"/>
    <property type="project" value="InterPro"/>
</dbReference>
<reference evidence="5 6" key="1">
    <citation type="journal article" date="2016" name="Nat. Commun.">
        <title>Thousands of microbial genomes shed light on interconnected biogeochemical processes in an aquifer system.</title>
        <authorList>
            <person name="Anantharaman K."/>
            <person name="Brown C.T."/>
            <person name="Hug L.A."/>
            <person name="Sharon I."/>
            <person name="Castelle C.J."/>
            <person name="Probst A.J."/>
            <person name="Thomas B.C."/>
            <person name="Singh A."/>
            <person name="Wilkins M.J."/>
            <person name="Karaoz U."/>
            <person name="Brodie E.L."/>
            <person name="Williams K.H."/>
            <person name="Hubbard S.S."/>
            <person name="Banfield J.F."/>
        </authorList>
    </citation>
    <scope>NUCLEOTIDE SEQUENCE [LARGE SCALE GENOMIC DNA]</scope>
</reference>
<dbReference type="STRING" id="1802439.A2589_01875"/>
<accession>A0A1G2QHL9</accession>
<dbReference type="Gene3D" id="3.40.50.300">
    <property type="entry name" value="P-loop containing nucleotide triphosphate hydrolases"/>
    <property type="match status" value="1"/>
</dbReference>
<dbReference type="PANTHER" id="PTHR45772">
    <property type="entry name" value="CONSERVED COMPONENT OF ABC TRANSPORTER FOR NATURAL AMINO ACIDS-RELATED"/>
    <property type="match status" value="1"/>
</dbReference>
<dbReference type="EMBL" id="MHTK01000006">
    <property type="protein sequence ID" value="OHA59589.1"/>
    <property type="molecule type" value="Genomic_DNA"/>
</dbReference>
<dbReference type="GO" id="GO:0005886">
    <property type="term" value="C:plasma membrane"/>
    <property type="evidence" value="ECO:0007669"/>
    <property type="project" value="TreeGrafter"/>
</dbReference>
<dbReference type="InterPro" id="IPR051120">
    <property type="entry name" value="ABC_AA/LPS_Transport"/>
</dbReference>
<evidence type="ECO:0000256" key="2">
    <source>
        <dbReference type="ARBA" id="ARBA00022741"/>
    </source>
</evidence>
<dbReference type="InterPro" id="IPR027417">
    <property type="entry name" value="P-loop_NTPase"/>
</dbReference>
<gene>
    <name evidence="5" type="ORF">A2589_01875</name>
</gene>
<dbReference type="GO" id="GO:0005524">
    <property type="term" value="F:ATP binding"/>
    <property type="evidence" value="ECO:0007669"/>
    <property type="project" value="UniProtKB-KW"/>
</dbReference>
<evidence type="ECO:0000313" key="6">
    <source>
        <dbReference type="Proteomes" id="UP000177838"/>
    </source>
</evidence>
<evidence type="ECO:0000256" key="3">
    <source>
        <dbReference type="ARBA" id="ARBA00022840"/>
    </source>
</evidence>
<proteinExistence type="predicted"/>